<reference evidence="13" key="1">
    <citation type="submission" date="2020-01" db="EMBL/GenBank/DDBJ databases">
        <title>'Steroidobacter agaridevorans' sp. nov., agar-degrading bacteria isolated from rhizosphere soils.</title>
        <authorList>
            <person name="Ikenaga M."/>
            <person name="Kataoka M."/>
            <person name="Murouchi A."/>
            <person name="Katsuragi S."/>
            <person name="Sakai M."/>
        </authorList>
    </citation>
    <scope>NUCLEOTIDE SEQUENCE [LARGE SCALE GENOMIC DNA]</scope>
    <source>
        <strain evidence="13">YU21-B</strain>
    </source>
</reference>
<dbReference type="RefSeq" id="WP_161810895.1">
    <property type="nucleotide sequence ID" value="NZ_BLJN01000001.1"/>
</dbReference>
<protein>
    <recommendedName>
        <fullName evidence="10">Purine nucleoside phosphorylase</fullName>
    </recommendedName>
</protein>
<evidence type="ECO:0000256" key="10">
    <source>
        <dbReference type="RuleBase" id="RU361274"/>
    </source>
</evidence>
<accession>A0A829Y7R7</accession>
<dbReference type="GO" id="GO:0017061">
    <property type="term" value="F:S-methyl-5-thioadenosine phosphorylase activity"/>
    <property type="evidence" value="ECO:0007669"/>
    <property type="project" value="UniProtKB-EC"/>
</dbReference>
<comment type="catalytic activity">
    <reaction evidence="9">
        <text>S-methyl-5'-thioadenosine + phosphate = 5-(methylsulfanyl)-alpha-D-ribose 1-phosphate + adenine</text>
        <dbReference type="Rhea" id="RHEA:11852"/>
        <dbReference type="ChEBI" id="CHEBI:16708"/>
        <dbReference type="ChEBI" id="CHEBI:17509"/>
        <dbReference type="ChEBI" id="CHEBI:43474"/>
        <dbReference type="ChEBI" id="CHEBI:58533"/>
        <dbReference type="EC" id="2.4.2.28"/>
    </reaction>
    <physiologicalReaction direction="left-to-right" evidence="9">
        <dbReference type="Rhea" id="RHEA:11853"/>
    </physiologicalReaction>
</comment>
<dbReference type="Pfam" id="PF02578">
    <property type="entry name" value="Cu-oxidase_4"/>
    <property type="match status" value="1"/>
</dbReference>
<keyword evidence="6" id="KW-0862">Zinc</keyword>
<evidence type="ECO:0000256" key="2">
    <source>
        <dbReference type="ARBA" id="ARBA00007353"/>
    </source>
</evidence>
<feature type="region of interest" description="Disordered" evidence="11">
    <location>
        <begin position="78"/>
        <end position="108"/>
    </location>
</feature>
<organism evidence="12 13">
    <name type="scientific">Steroidobacter agaridevorans</name>
    <dbReference type="NCBI Taxonomy" id="2695856"/>
    <lineage>
        <taxon>Bacteria</taxon>
        <taxon>Pseudomonadati</taxon>
        <taxon>Pseudomonadota</taxon>
        <taxon>Gammaproteobacteria</taxon>
        <taxon>Steroidobacterales</taxon>
        <taxon>Steroidobacteraceae</taxon>
        <taxon>Steroidobacter</taxon>
    </lineage>
</organism>
<dbReference type="GO" id="GO:0016787">
    <property type="term" value="F:hydrolase activity"/>
    <property type="evidence" value="ECO:0007669"/>
    <property type="project" value="UniProtKB-KW"/>
</dbReference>
<dbReference type="Gene3D" id="3.60.140.10">
    <property type="entry name" value="CNF1/YfiH-like putative cysteine hydrolases"/>
    <property type="match status" value="1"/>
</dbReference>
<dbReference type="Proteomes" id="UP000445000">
    <property type="component" value="Unassembled WGS sequence"/>
</dbReference>
<evidence type="ECO:0000256" key="9">
    <source>
        <dbReference type="ARBA" id="ARBA00049893"/>
    </source>
</evidence>
<feature type="compositionally biased region" description="Low complexity" evidence="11">
    <location>
        <begin position="93"/>
        <end position="108"/>
    </location>
</feature>
<evidence type="ECO:0000256" key="1">
    <source>
        <dbReference type="ARBA" id="ARBA00000553"/>
    </source>
</evidence>
<evidence type="ECO:0000256" key="7">
    <source>
        <dbReference type="ARBA" id="ARBA00047989"/>
    </source>
</evidence>
<comment type="caution">
    <text evidence="12">The sequence shown here is derived from an EMBL/GenBank/DDBJ whole genome shotgun (WGS) entry which is preliminary data.</text>
</comment>
<dbReference type="PANTHER" id="PTHR30616:SF2">
    <property type="entry name" value="PURINE NUCLEOSIDE PHOSPHORYLASE LACC1"/>
    <property type="match status" value="1"/>
</dbReference>
<sequence length="264" mass="27686">MADWITPDWPAPPNVKAAATLRTGGVSQGAFSSLNLGSHVGDEPAAVVENRRLLGAALELPADPAWLNQVHGINVVDANSSNVDGGPHDQDNPASAEGATPAAPPTADASVARGAGAVCVVMTADCLPVLFCDRDGMRVGAAHAGWRGLAGGVLGATIKALDVPPSRLMAWLGPAIEQDAFEVGGEVHEAFLKLAADNAAAFKANARGRWQADLYQLARNELTRLGVTAVYGGGFKCFADSERFFSYRRESRTGRMATLVWLER</sequence>
<evidence type="ECO:0000256" key="3">
    <source>
        <dbReference type="ARBA" id="ARBA00022679"/>
    </source>
</evidence>
<dbReference type="PANTHER" id="PTHR30616">
    <property type="entry name" value="UNCHARACTERIZED PROTEIN YFIH"/>
    <property type="match status" value="1"/>
</dbReference>
<name>A0A829Y7R7_9GAMM</name>
<keyword evidence="3" id="KW-0808">Transferase</keyword>
<dbReference type="InterPro" id="IPR011324">
    <property type="entry name" value="Cytotoxic_necrot_fac-like_cat"/>
</dbReference>
<proteinExistence type="inferred from homology"/>
<evidence type="ECO:0000256" key="8">
    <source>
        <dbReference type="ARBA" id="ARBA00048968"/>
    </source>
</evidence>
<dbReference type="NCBIfam" id="TIGR00726">
    <property type="entry name" value="peptidoglycan editing factor PgeF"/>
    <property type="match status" value="1"/>
</dbReference>
<evidence type="ECO:0000313" key="13">
    <source>
        <dbReference type="Proteomes" id="UP000445000"/>
    </source>
</evidence>
<dbReference type="EMBL" id="BLJN01000001">
    <property type="protein sequence ID" value="GFE79083.1"/>
    <property type="molecule type" value="Genomic_DNA"/>
</dbReference>
<evidence type="ECO:0000313" key="12">
    <source>
        <dbReference type="EMBL" id="GFE79083.1"/>
    </source>
</evidence>
<comment type="similarity">
    <text evidence="2 10">Belongs to the purine nucleoside phosphorylase YfiH/LACC1 family.</text>
</comment>
<dbReference type="InterPro" id="IPR003730">
    <property type="entry name" value="Cu_polyphenol_OxRdtase"/>
</dbReference>
<dbReference type="SUPFAM" id="SSF64438">
    <property type="entry name" value="CNF1/YfiH-like putative cysteine hydrolases"/>
    <property type="match status" value="1"/>
</dbReference>
<keyword evidence="5" id="KW-0378">Hydrolase</keyword>
<comment type="catalytic activity">
    <reaction evidence="1">
        <text>inosine + phosphate = alpha-D-ribose 1-phosphate + hypoxanthine</text>
        <dbReference type="Rhea" id="RHEA:27646"/>
        <dbReference type="ChEBI" id="CHEBI:17368"/>
        <dbReference type="ChEBI" id="CHEBI:17596"/>
        <dbReference type="ChEBI" id="CHEBI:43474"/>
        <dbReference type="ChEBI" id="CHEBI:57720"/>
        <dbReference type="EC" id="2.4.2.1"/>
    </reaction>
    <physiologicalReaction direction="left-to-right" evidence="1">
        <dbReference type="Rhea" id="RHEA:27647"/>
    </physiologicalReaction>
</comment>
<dbReference type="AlphaFoldDB" id="A0A829Y7R7"/>
<keyword evidence="4" id="KW-0479">Metal-binding</keyword>
<gene>
    <name evidence="12" type="ORF">GCM10011487_10830</name>
</gene>
<evidence type="ECO:0000256" key="11">
    <source>
        <dbReference type="SAM" id="MobiDB-lite"/>
    </source>
</evidence>
<evidence type="ECO:0000256" key="4">
    <source>
        <dbReference type="ARBA" id="ARBA00022723"/>
    </source>
</evidence>
<keyword evidence="13" id="KW-1185">Reference proteome</keyword>
<comment type="catalytic activity">
    <reaction evidence="8">
        <text>adenosine + phosphate = alpha-D-ribose 1-phosphate + adenine</text>
        <dbReference type="Rhea" id="RHEA:27642"/>
        <dbReference type="ChEBI" id="CHEBI:16335"/>
        <dbReference type="ChEBI" id="CHEBI:16708"/>
        <dbReference type="ChEBI" id="CHEBI:43474"/>
        <dbReference type="ChEBI" id="CHEBI:57720"/>
        <dbReference type="EC" id="2.4.2.1"/>
    </reaction>
    <physiologicalReaction direction="left-to-right" evidence="8">
        <dbReference type="Rhea" id="RHEA:27643"/>
    </physiologicalReaction>
</comment>
<comment type="catalytic activity">
    <reaction evidence="7">
        <text>adenosine + H2O + H(+) = inosine + NH4(+)</text>
        <dbReference type="Rhea" id="RHEA:24408"/>
        <dbReference type="ChEBI" id="CHEBI:15377"/>
        <dbReference type="ChEBI" id="CHEBI:15378"/>
        <dbReference type="ChEBI" id="CHEBI:16335"/>
        <dbReference type="ChEBI" id="CHEBI:17596"/>
        <dbReference type="ChEBI" id="CHEBI:28938"/>
        <dbReference type="EC" id="3.5.4.4"/>
    </reaction>
    <physiologicalReaction direction="left-to-right" evidence="7">
        <dbReference type="Rhea" id="RHEA:24409"/>
    </physiologicalReaction>
</comment>
<dbReference type="InterPro" id="IPR038371">
    <property type="entry name" value="Cu_polyphenol_OxRdtase_sf"/>
</dbReference>
<evidence type="ECO:0000256" key="5">
    <source>
        <dbReference type="ARBA" id="ARBA00022801"/>
    </source>
</evidence>
<dbReference type="CDD" id="cd16833">
    <property type="entry name" value="YfiH"/>
    <property type="match status" value="1"/>
</dbReference>
<evidence type="ECO:0000256" key="6">
    <source>
        <dbReference type="ARBA" id="ARBA00022833"/>
    </source>
</evidence>
<dbReference type="GO" id="GO:0005507">
    <property type="term" value="F:copper ion binding"/>
    <property type="evidence" value="ECO:0007669"/>
    <property type="project" value="TreeGrafter"/>
</dbReference>